<evidence type="ECO:0000313" key="3">
    <source>
        <dbReference type="EMBL" id="NRT18300.1"/>
    </source>
</evidence>
<keyword evidence="4" id="KW-1185">Reference proteome</keyword>
<dbReference type="InterPro" id="IPR050181">
    <property type="entry name" value="Cold_shock_domain"/>
</dbReference>
<feature type="compositionally biased region" description="Basic and acidic residues" evidence="1">
    <location>
        <begin position="22"/>
        <end position="32"/>
    </location>
</feature>
<dbReference type="SMART" id="SM00357">
    <property type="entry name" value="CSP"/>
    <property type="match status" value="1"/>
</dbReference>
<dbReference type="InterPro" id="IPR002059">
    <property type="entry name" value="CSP_DNA-bd"/>
</dbReference>
<feature type="domain" description="CSD" evidence="2">
    <location>
        <begin position="88"/>
        <end position="150"/>
    </location>
</feature>
<dbReference type="Proteomes" id="UP000779507">
    <property type="component" value="Unassembled WGS sequence"/>
</dbReference>
<name>A0ABX2FMC2_9BACT</name>
<evidence type="ECO:0000259" key="2">
    <source>
        <dbReference type="PROSITE" id="PS51857"/>
    </source>
</evidence>
<dbReference type="CDD" id="cd04458">
    <property type="entry name" value="CSP_CDS"/>
    <property type="match status" value="1"/>
</dbReference>
<evidence type="ECO:0000256" key="1">
    <source>
        <dbReference type="SAM" id="MobiDB-lite"/>
    </source>
</evidence>
<dbReference type="InterPro" id="IPR012340">
    <property type="entry name" value="NA-bd_OB-fold"/>
</dbReference>
<accession>A0ABX2FMC2</accession>
<dbReference type="RefSeq" id="WP_173809052.1">
    <property type="nucleotide sequence ID" value="NZ_JABSNP010000004.1"/>
</dbReference>
<dbReference type="Gene3D" id="2.40.50.140">
    <property type="entry name" value="Nucleic acid-binding proteins"/>
    <property type="match status" value="1"/>
</dbReference>
<dbReference type="PROSITE" id="PS51857">
    <property type="entry name" value="CSD_2"/>
    <property type="match status" value="1"/>
</dbReference>
<proteinExistence type="predicted"/>
<dbReference type="Pfam" id="PF00313">
    <property type="entry name" value="CSD"/>
    <property type="match status" value="1"/>
</dbReference>
<dbReference type="PANTHER" id="PTHR11544">
    <property type="entry name" value="COLD SHOCK DOMAIN CONTAINING PROTEINS"/>
    <property type="match status" value="1"/>
</dbReference>
<gene>
    <name evidence="3" type="ORF">HNP98_001117</name>
</gene>
<evidence type="ECO:0000313" key="4">
    <source>
        <dbReference type="Proteomes" id="UP000779507"/>
    </source>
</evidence>
<reference evidence="3 4" key="1">
    <citation type="submission" date="2020-05" db="EMBL/GenBank/DDBJ databases">
        <title>Genomic Encyclopedia of Type Strains, Phase IV (KMG-V): Genome sequencing to study the core and pangenomes of soil and plant-associated prokaryotes.</title>
        <authorList>
            <person name="Whitman W."/>
        </authorList>
    </citation>
    <scope>NUCLEOTIDE SEQUENCE [LARGE SCALE GENOMIC DNA]</scope>
    <source>
        <strain evidence="3 4">9A</strain>
    </source>
</reference>
<dbReference type="SUPFAM" id="SSF50249">
    <property type="entry name" value="Nucleic acid-binding proteins"/>
    <property type="match status" value="1"/>
</dbReference>
<sequence>MARAQETFSKKENEKKRLKKKNDKEEKREQRKASAKTGQSLDEMLAYVDENGNISATPPDPTKRKAIKTEDIRIGIARQEDLPQEDPVRTGTVAFFNDSKGYGFIKDSQTQESIFVHANGLAGGPIKEGDKVNFEVEMGQKGPTAVRVKAASATPPPAPAAPAPAAQ</sequence>
<dbReference type="PRINTS" id="PR00050">
    <property type="entry name" value="COLDSHOCK"/>
</dbReference>
<protein>
    <submittedName>
        <fullName evidence="3">Cold shock CspA family protein</fullName>
    </submittedName>
</protein>
<dbReference type="EMBL" id="JABSNP010000004">
    <property type="protein sequence ID" value="NRT18300.1"/>
    <property type="molecule type" value="Genomic_DNA"/>
</dbReference>
<feature type="region of interest" description="Disordered" evidence="1">
    <location>
        <begin position="1"/>
        <end position="43"/>
    </location>
</feature>
<comment type="caution">
    <text evidence="3">The sequence shown here is derived from an EMBL/GenBank/DDBJ whole genome shotgun (WGS) entry which is preliminary data.</text>
</comment>
<organism evidence="3 4">
    <name type="scientific">Hymenobacter caeli</name>
    <dbReference type="NCBI Taxonomy" id="2735894"/>
    <lineage>
        <taxon>Bacteria</taxon>
        <taxon>Pseudomonadati</taxon>
        <taxon>Bacteroidota</taxon>
        <taxon>Cytophagia</taxon>
        <taxon>Cytophagales</taxon>
        <taxon>Hymenobacteraceae</taxon>
        <taxon>Hymenobacter</taxon>
    </lineage>
</organism>
<dbReference type="InterPro" id="IPR011129">
    <property type="entry name" value="CSD"/>
</dbReference>